<organism evidence="1 2">
    <name type="scientific">Microvirga subterranea</name>
    <dbReference type="NCBI Taxonomy" id="186651"/>
    <lineage>
        <taxon>Bacteria</taxon>
        <taxon>Pseudomonadati</taxon>
        <taxon>Pseudomonadota</taxon>
        <taxon>Alphaproteobacteria</taxon>
        <taxon>Hyphomicrobiales</taxon>
        <taxon>Methylobacteriaceae</taxon>
        <taxon>Microvirga</taxon>
    </lineage>
</organism>
<evidence type="ECO:0000313" key="2">
    <source>
        <dbReference type="Proteomes" id="UP000254925"/>
    </source>
</evidence>
<protein>
    <submittedName>
        <fullName evidence="1">Uncharacterized protein</fullName>
    </submittedName>
</protein>
<gene>
    <name evidence="1" type="ORF">DES45_101491</name>
</gene>
<keyword evidence="2" id="KW-1185">Reference proteome</keyword>
<dbReference type="EMBL" id="QQBB01000001">
    <property type="protein sequence ID" value="RDI62223.1"/>
    <property type="molecule type" value="Genomic_DNA"/>
</dbReference>
<accession>A0A370HUP2</accession>
<dbReference type="AlphaFoldDB" id="A0A370HUP2"/>
<dbReference type="RefSeq" id="WP_114768363.1">
    <property type="nucleotide sequence ID" value="NZ_QQBB01000001.1"/>
</dbReference>
<dbReference type="Proteomes" id="UP000254925">
    <property type="component" value="Unassembled WGS sequence"/>
</dbReference>
<sequence length="116" mass="12709">MFKIHPGLKAIAILAGPAALILGVHAVSKNLEPSRPYDPRTAELMRSIYERCTAVPKLERTVRCDEYVSYFEACTRGQVECSLASAHELLARLSFNPPPLRLPVVEPVSVTHASAP</sequence>
<reference evidence="1 2" key="1">
    <citation type="submission" date="2018-07" db="EMBL/GenBank/DDBJ databases">
        <title>Genomic Encyclopedia of Type Strains, Phase IV (KMG-IV): sequencing the most valuable type-strain genomes for metagenomic binning, comparative biology and taxonomic classification.</title>
        <authorList>
            <person name="Goeker M."/>
        </authorList>
    </citation>
    <scope>NUCLEOTIDE SEQUENCE [LARGE SCALE GENOMIC DNA]</scope>
    <source>
        <strain evidence="1 2">DSM 14364</strain>
    </source>
</reference>
<evidence type="ECO:0000313" key="1">
    <source>
        <dbReference type="EMBL" id="RDI62223.1"/>
    </source>
</evidence>
<comment type="caution">
    <text evidence="1">The sequence shown here is derived from an EMBL/GenBank/DDBJ whole genome shotgun (WGS) entry which is preliminary data.</text>
</comment>
<dbReference type="OrthoDB" id="8019521at2"/>
<proteinExistence type="predicted"/>
<name>A0A370HUP2_9HYPH</name>